<feature type="domain" description="CoA-binding" evidence="1">
    <location>
        <begin position="12"/>
        <end position="110"/>
    </location>
</feature>
<evidence type="ECO:0000259" key="1">
    <source>
        <dbReference type="SMART" id="SM00881"/>
    </source>
</evidence>
<dbReference type="PANTHER" id="PTHR33303">
    <property type="entry name" value="CYTOPLASMIC PROTEIN-RELATED"/>
    <property type="match status" value="1"/>
</dbReference>
<sequence>MVSLQSDPIADLLRRSKTIAVVGLSCNPLRPSHGVSAYMQSHGYRIIPVNPQIEECLGEKAYTSLLDIPEKDVPEKIDIVDIFRRPEFVEQIVDQAIQLKVPAIWMQEDVIHEKAAEKARQAGIFVVMDRCILKEHKARLG</sequence>
<dbReference type="SMART" id="SM00881">
    <property type="entry name" value="CoA_binding"/>
    <property type="match status" value="1"/>
</dbReference>
<evidence type="ECO:0000313" key="2">
    <source>
        <dbReference type="EMBL" id="SPF36759.1"/>
    </source>
</evidence>
<dbReference type="InterPro" id="IPR036291">
    <property type="entry name" value="NAD(P)-bd_dom_sf"/>
</dbReference>
<dbReference type="InterPro" id="IPR003781">
    <property type="entry name" value="CoA-bd"/>
</dbReference>
<dbReference type="PANTHER" id="PTHR33303:SF2">
    <property type="entry name" value="COA-BINDING DOMAIN-CONTAINING PROTEIN"/>
    <property type="match status" value="1"/>
</dbReference>
<dbReference type="SUPFAM" id="SSF51735">
    <property type="entry name" value="NAD(P)-binding Rossmann-fold domains"/>
    <property type="match status" value="1"/>
</dbReference>
<gene>
    <name evidence="2" type="ORF">SBA1_1620002</name>
</gene>
<evidence type="ECO:0000313" key="3">
    <source>
        <dbReference type="Proteomes" id="UP000238701"/>
    </source>
</evidence>
<dbReference type="Proteomes" id="UP000238701">
    <property type="component" value="Unassembled WGS sequence"/>
</dbReference>
<accession>A0A2U3KAT4</accession>
<dbReference type="Gene3D" id="3.40.50.720">
    <property type="entry name" value="NAD(P)-binding Rossmann-like Domain"/>
    <property type="match status" value="1"/>
</dbReference>
<protein>
    <recommendedName>
        <fullName evidence="1">CoA-binding domain-containing protein</fullName>
    </recommendedName>
</protein>
<organism evidence="2 3">
    <name type="scientific">Candidatus Sulfotelmatobacter kueseliae</name>
    <dbReference type="NCBI Taxonomy" id="2042962"/>
    <lineage>
        <taxon>Bacteria</taxon>
        <taxon>Pseudomonadati</taxon>
        <taxon>Acidobacteriota</taxon>
        <taxon>Terriglobia</taxon>
        <taxon>Terriglobales</taxon>
        <taxon>Candidatus Korobacteraceae</taxon>
        <taxon>Candidatus Sulfotelmatobacter</taxon>
    </lineage>
</organism>
<dbReference type="EMBL" id="OMOD01000071">
    <property type="protein sequence ID" value="SPF36759.1"/>
    <property type="molecule type" value="Genomic_DNA"/>
</dbReference>
<name>A0A2U3KAT4_9BACT</name>
<proteinExistence type="predicted"/>
<dbReference type="AlphaFoldDB" id="A0A2U3KAT4"/>
<dbReference type="Pfam" id="PF13380">
    <property type="entry name" value="CoA_binding_2"/>
    <property type="match status" value="1"/>
</dbReference>
<reference evidence="3" key="1">
    <citation type="submission" date="2018-02" db="EMBL/GenBank/DDBJ databases">
        <authorList>
            <person name="Hausmann B."/>
        </authorList>
    </citation>
    <scope>NUCLEOTIDE SEQUENCE [LARGE SCALE GENOMIC DNA]</scope>
    <source>
        <strain evidence="3">Peat soil MAG SbA1</strain>
    </source>
</reference>